<accession>A0ABQ3CFF3</accession>
<feature type="compositionally biased region" description="Polar residues" evidence="1">
    <location>
        <begin position="28"/>
        <end position="37"/>
    </location>
</feature>
<gene>
    <name evidence="2" type="ORF">GCM10010328_59750</name>
</gene>
<evidence type="ECO:0000256" key="1">
    <source>
        <dbReference type="SAM" id="MobiDB-lite"/>
    </source>
</evidence>
<organism evidence="2 3">
    <name type="scientific">Streptomyces rubiginosohelvolus</name>
    <dbReference type="NCBI Taxonomy" id="67362"/>
    <lineage>
        <taxon>Bacteria</taxon>
        <taxon>Bacillati</taxon>
        <taxon>Actinomycetota</taxon>
        <taxon>Actinomycetes</taxon>
        <taxon>Kitasatosporales</taxon>
        <taxon>Streptomycetaceae</taxon>
        <taxon>Streptomyces</taxon>
    </lineage>
</organism>
<evidence type="ECO:0000313" key="3">
    <source>
        <dbReference type="Proteomes" id="UP000624183"/>
    </source>
</evidence>
<feature type="region of interest" description="Disordered" evidence="1">
    <location>
        <begin position="1"/>
        <end position="96"/>
    </location>
</feature>
<comment type="caution">
    <text evidence="2">The sequence shown here is derived from an EMBL/GenBank/DDBJ whole genome shotgun (WGS) entry which is preliminary data.</text>
</comment>
<protein>
    <submittedName>
        <fullName evidence="2">Uncharacterized protein</fullName>
    </submittedName>
</protein>
<dbReference type="Proteomes" id="UP000624183">
    <property type="component" value="Unassembled WGS sequence"/>
</dbReference>
<dbReference type="EMBL" id="BMUW01000017">
    <property type="protein sequence ID" value="GGZ76949.1"/>
    <property type="molecule type" value="Genomic_DNA"/>
</dbReference>
<sequence>MERGSRKRWVPPLAAGPGGPRGRMQYRNIRSTEQYPQYPQYRKSETERGKEQTPSGSPGRGGFRSGTAETPERKVVPGHAFAIPASPPPRADRRNR</sequence>
<reference evidence="3" key="1">
    <citation type="journal article" date="2019" name="Int. J. Syst. Evol. Microbiol.">
        <title>The Global Catalogue of Microorganisms (GCM) 10K type strain sequencing project: providing services to taxonomists for standard genome sequencing and annotation.</title>
        <authorList>
            <consortium name="The Broad Institute Genomics Platform"/>
            <consortium name="The Broad Institute Genome Sequencing Center for Infectious Disease"/>
            <person name="Wu L."/>
            <person name="Ma J."/>
        </authorList>
    </citation>
    <scope>NUCLEOTIDE SEQUENCE [LARGE SCALE GENOMIC DNA]</scope>
    <source>
        <strain evidence="3">JCM 4602</strain>
    </source>
</reference>
<name>A0ABQ3CFF3_9ACTN</name>
<keyword evidence="3" id="KW-1185">Reference proteome</keyword>
<proteinExistence type="predicted"/>
<feature type="compositionally biased region" description="Basic and acidic residues" evidence="1">
    <location>
        <begin position="42"/>
        <end position="51"/>
    </location>
</feature>
<evidence type="ECO:0000313" key="2">
    <source>
        <dbReference type="EMBL" id="GGZ76949.1"/>
    </source>
</evidence>